<evidence type="ECO:0000256" key="4">
    <source>
        <dbReference type="SAM" id="Phobius"/>
    </source>
</evidence>
<dbReference type="InParanoid" id="A0A0C3HTF0"/>
<feature type="compositionally biased region" description="Basic and acidic residues" evidence="3">
    <location>
        <begin position="364"/>
        <end position="387"/>
    </location>
</feature>
<gene>
    <name evidence="6" type="ORF">OIDMADRAFT_100527</name>
</gene>
<dbReference type="GO" id="GO:0004622">
    <property type="term" value="F:phosphatidylcholine lysophospholipase activity"/>
    <property type="evidence" value="ECO:0007669"/>
    <property type="project" value="TreeGrafter"/>
</dbReference>
<protein>
    <recommendedName>
        <fullName evidence="5">DUF676 domain-containing protein</fullName>
    </recommendedName>
</protein>
<evidence type="ECO:0000313" key="7">
    <source>
        <dbReference type="Proteomes" id="UP000054321"/>
    </source>
</evidence>
<feature type="domain" description="DUF676" evidence="5">
    <location>
        <begin position="9"/>
        <end position="210"/>
    </location>
</feature>
<reference evidence="7" key="2">
    <citation type="submission" date="2015-01" db="EMBL/GenBank/DDBJ databases">
        <title>Evolutionary Origins and Diversification of the Mycorrhizal Mutualists.</title>
        <authorList>
            <consortium name="DOE Joint Genome Institute"/>
            <consortium name="Mycorrhizal Genomics Consortium"/>
            <person name="Kohler A."/>
            <person name="Kuo A."/>
            <person name="Nagy L.G."/>
            <person name="Floudas D."/>
            <person name="Copeland A."/>
            <person name="Barry K.W."/>
            <person name="Cichocki N."/>
            <person name="Veneault-Fourrey C."/>
            <person name="LaButti K."/>
            <person name="Lindquist E.A."/>
            <person name="Lipzen A."/>
            <person name="Lundell T."/>
            <person name="Morin E."/>
            <person name="Murat C."/>
            <person name="Riley R."/>
            <person name="Ohm R."/>
            <person name="Sun H."/>
            <person name="Tunlid A."/>
            <person name="Henrissat B."/>
            <person name="Grigoriev I.V."/>
            <person name="Hibbett D.S."/>
            <person name="Martin F."/>
        </authorList>
    </citation>
    <scope>NUCLEOTIDE SEQUENCE [LARGE SCALE GENOMIC DNA]</scope>
    <source>
        <strain evidence="7">Zn</strain>
    </source>
</reference>
<dbReference type="PANTHER" id="PTHR12482:SF65">
    <property type="entry name" value="ESTERASE, PUTATIVE (AFU_ORTHOLOGUE AFUA_3G12320)-RELATED"/>
    <property type="match status" value="1"/>
</dbReference>
<dbReference type="SUPFAM" id="SSF53474">
    <property type="entry name" value="alpha/beta-Hydrolases"/>
    <property type="match status" value="1"/>
</dbReference>
<dbReference type="GO" id="GO:0005811">
    <property type="term" value="C:lipid droplet"/>
    <property type="evidence" value="ECO:0007669"/>
    <property type="project" value="TreeGrafter"/>
</dbReference>
<keyword evidence="7" id="KW-1185">Reference proteome</keyword>
<evidence type="ECO:0000256" key="3">
    <source>
        <dbReference type="SAM" id="MobiDB-lite"/>
    </source>
</evidence>
<name>A0A0C3HTF0_OIDMZ</name>
<proteinExistence type="inferred from homology"/>
<accession>A0A0C3HTF0</accession>
<keyword evidence="2" id="KW-0443">Lipid metabolism</keyword>
<dbReference type="InterPro" id="IPR007751">
    <property type="entry name" value="DUF676_lipase-like"/>
</dbReference>
<dbReference type="Gene3D" id="3.40.50.1820">
    <property type="entry name" value="alpha/beta hydrolase"/>
    <property type="match status" value="1"/>
</dbReference>
<keyword evidence="2" id="KW-0442">Lipid degradation</keyword>
<organism evidence="6 7">
    <name type="scientific">Oidiodendron maius (strain Zn)</name>
    <dbReference type="NCBI Taxonomy" id="913774"/>
    <lineage>
        <taxon>Eukaryota</taxon>
        <taxon>Fungi</taxon>
        <taxon>Dikarya</taxon>
        <taxon>Ascomycota</taxon>
        <taxon>Pezizomycotina</taxon>
        <taxon>Leotiomycetes</taxon>
        <taxon>Leotiomycetes incertae sedis</taxon>
        <taxon>Myxotrichaceae</taxon>
        <taxon>Oidiodendron</taxon>
    </lineage>
</organism>
<dbReference type="GO" id="GO:0047372">
    <property type="term" value="F:monoacylglycerol lipase activity"/>
    <property type="evidence" value="ECO:0007669"/>
    <property type="project" value="TreeGrafter"/>
</dbReference>
<comment type="similarity">
    <text evidence="1">Belongs to the putative lipase ROG1 family.</text>
</comment>
<evidence type="ECO:0000256" key="1">
    <source>
        <dbReference type="ARBA" id="ARBA00007920"/>
    </source>
</evidence>
<dbReference type="OrthoDB" id="273452at2759"/>
<dbReference type="STRING" id="913774.A0A0C3HTF0"/>
<keyword evidence="4" id="KW-1133">Transmembrane helix</keyword>
<sequence>MDFNTGTSHEAQHLCVLVHGLWGNPNHLEVMAHCLRAKHSQEKLHILVAKSNSGNFTYDGIELGGERVCQEIEEEIEKLTKAGQEIKRLSMVGYSLGGLVARYAIGLLHSKGFFERITPVNFTSFASPHLGVRTPLKGLHNHLWNVLGARMLSATSRQLFSIDNFRQTGKPLLELLGDPESIFINGLAKFERRVLYTNICNDRSAVFYTCGISKTDPFTHLDKVKITYLKGYKEVIVDPAAPVLPREPDPFDQTFYGSFVLWSKALVDRLPVLLALMIIIPLGTVVFIINSGYQSLKSSRRIRLYENGLAGIQPSDYRVPLLIKGVQEAVDDVYENLNSSQDNEYLAVDSEGEIETNGPSSPQSDRRQLAEDEASKPTQGKLEKSDPSKHVFPTLALAPYQFRVIDTLDSLGWRKYPVHIQQLRHSHAAIIVRVQKPRYSEGYEVFRHWLDEEFII</sequence>
<keyword evidence="4" id="KW-0472">Membrane</keyword>
<feature type="region of interest" description="Disordered" evidence="3">
    <location>
        <begin position="350"/>
        <end position="387"/>
    </location>
</feature>
<dbReference type="InterPro" id="IPR044294">
    <property type="entry name" value="Lipase-like"/>
</dbReference>
<dbReference type="FunCoup" id="A0A0C3HTF0">
    <property type="interactions" value="139"/>
</dbReference>
<feature type="transmembrane region" description="Helical" evidence="4">
    <location>
        <begin position="272"/>
        <end position="293"/>
    </location>
</feature>
<dbReference type="InterPro" id="IPR029058">
    <property type="entry name" value="AB_hydrolase_fold"/>
</dbReference>
<evidence type="ECO:0000256" key="2">
    <source>
        <dbReference type="ARBA" id="ARBA00022963"/>
    </source>
</evidence>
<evidence type="ECO:0000313" key="6">
    <source>
        <dbReference type="EMBL" id="KIN05527.1"/>
    </source>
</evidence>
<dbReference type="Proteomes" id="UP000054321">
    <property type="component" value="Unassembled WGS sequence"/>
</dbReference>
<evidence type="ECO:0000259" key="5">
    <source>
        <dbReference type="Pfam" id="PF05057"/>
    </source>
</evidence>
<keyword evidence="4" id="KW-0812">Transmembrane</keyword>
<reference evidence="6 7" key="1">
    <citation type="submission" date="2014-04" db="EMBL/GenBank/DDBJ databases">
        <authorList>
            <consortium name="DOE Joint Genome Institute"/>
            <person name="Kuo A."/>
            <person name="Martino E."/>
            <person name="Perotto S."/>
            <person name="Kohler A."/>
            <person name="Nagy L.G."/>
            <person name="Floudas D."/>
            <person name="Copeland A."/>
            <person name="Barry K.W."/>
            <person name="Cichocki N."/>
            <person name="Veneault-Fourrey C."/>
            <person name="LaButti K."/>
            <person name="Lindquist E.A."/>
            <person name="Lipzen A."/>
            <person name="Lundell T."/>
            <person name="Morin E."/>
            <person name="Murat C."/>
            <person name="Sun H."/>
            <person name="Tunlid A."/>
            <person name="Henrissat B."/>
            <person name="Grigoriev I.V."/>
            <person name="Hibbett D.S."/>
            <person name="Martin F."/>
            <person name="Nordberg H.P."/>
            <person name="Cantor M.N."/>
            <person name="Hua S.X."/>
        </authorList>
    </citation>
    <scope>NUCLEOTIDE SEQUENCE [LARGE SCALE GENOMIC DNA]</scope>
    <source>
        <strain evidence="6 7">Zn</strain>
    </source>
</reference>
<dbReference type="AlphaFoldDB" id="A0A0C3HTF0"/>
<dbReference type="HOGENOM" id="CLU_027968_1_1_1"/>
<dbReference type="Pfam" id="PF05057">
    <property type="entry name" value="DUF676"/>
    <property type="match status" value="1"/>
</dbReference>
<dbReference type="EMBL" id="KN832871">
    <property type="protein sequence ID" value="KIN05527.1"/>
    <property type="molecule type" value="Genomic_DNA"/>
</dbReference>
<dbReference type="GO" id="GO:0016042">
    <property type="term" value="P:lipid catabolic process"/>
    <property type="evidence" value="ECO:0007669"/>
    <property type="project" value="UniProtKB-KW"/>
</dbReference>
<dbReference type="PANTHER" id="PTHR12482">
    <property type="entry name" value="LIPASE ROG1-RELATED-RELATED"/>
    <property type="match status" value="1"/>
</dbReference>